<gene>
    <name evidence="1" type="ORF">UFOPK1788_00695</name>
</gene>
<dbReference type="AlphaFoldDB" id="A0A6J6G546"/>
<organism evidence="1">
    <name type="scientific">freshwater metagenome</name>
    <dbReference type="NCBI Taxonomy" id="449393"/>
    <lineage>
        <taxon>unclassified sequences</taxon>
        <taxon>metagenomes</taxon>
        <taxon>ecological metagenomes</taxon>
    </lineage>
</organism>
<dbReference type="Gene3D" id="3.40.50.1240">
    <property type="entry name" value="Phosphoglycerate mutase-like"/>
    <property type="match status" value="1"/>
</dbReference>
<dbReference type="EMBL" id="CAEZUE010000080">
    <property type="protein sequence ID" value="CAB4594145.1"/>
    <property type="molecule type" value="Genomic_DNA"/>
</dbReference>
<proteinExistence type="predicted"/>
<sequence>MPLATLTGMALKESSKLSQEKWSPSGELVERFVGRRFEDQTAVVMCSHGPVIPQIVAEIVSHTRADVDDVIRRAASPATGDFSVFHVAFLKSGPHLVSVEYHDAP</sequence>
<accession>A0A6J6G546</accession>
<name>A0A6J6G546_9ZZZZ</name>
<evidence type="ECO:0000313" key="1">
    <source>
        <dbReference type="EMBL" id="CAB4594145.1"/>
    </source>
</evidence>
<protein>
    <submittedName>
        <fullName evidence="1">Unannotated protein</fullName>
    </submittedName>
</protein>
<dbReference type="InterPro" id="IPR029033">
    <property type="entry name" value="His_PPase_superfam"/>
</dbReference>
<reference evidence="1" key="1">
    <citation type="submission" date="2020-05" db="EMBL/GenBank/DDBJ databases">
        <authorList>
            <person name="Chiriac C."/>
            <person name="Salcher M."/>
            <person name="Ghai R."/>
            <person name="Kavagutti S V."/>
        </authorList>
    </citation>
    <scope>NUCLEOTIDE SEQUENCE</scope>
</reference>